<keyword evidence="2" id="KW-1185">Reference proteome</keyword>
<evidence type="ECO:0000313" key="2">
    <source>
        <dbReference type="Proteomes" id="UP001420932"/>
    </source>
</evidence>
<protein>
    <submittedName>
        <fullName evidence="1">Uncharacterized protein</fullName>
    </submittedName>
</protein>
<sequence>MALIPSLSSLDISRDSNLKYRATHKVREPTKVGSSSHAYRRVHVEDFTNKYHTINILTGPLKILSRYCVLTTIAATMSTFTLLCHCIPDANSDRDINYYVGGQINVLGVFYEDQTKWEKLKDLRRMVIFSLVYIGIGKKSKFGKKKPENLTPREWTNGVREDLRRQVRCHRRTTDDPRKELTASTLQGTVPTAVPSSETEVQPTCYPRVSMYCHATTRCHSHIISAPLTALES</sequence>
<name>A0AAP0KG84_9MAGN</name>
<organism evidence="1 2">
    <name type="scientific">Stephania yunnanensis</name>
    <dbReference type="NCBI Taxonomy" id="152371"/>
    <lineage>
        <taxon>Eukaryota</taxon>
        <taxon>Viridiplantae</taxon>
        <taxon>Streptophyta</taxon>
        <taxon>Embryophyta</taxon>
        <taxon>Tracheophyta</taxon>
        <taxon>Spermatophyta</taxon>
        <taxon>Magnoliopsida</taxon>
        <taxon>Ranunculales</taxon>
        <taxon>Menispermaceae</taxon>
        <taxon>Menispermoideae</taxon>
        <taxon>Cissampelideae</taxon>
        <taxon>Stephania</taxon>
    </lineage>
</organism>
<reference evidence="1 2" key="1">
    <citation type="submission" date="2024-01" db="EMBL/GenBank/DDBJ databases">
        <title>Genome assemblies of Stephania.</title>
        <authorList>
            <person name="Yang L."/>
        </authorList>
    </citation>
    <scope>NUCLEOTIDE SEQUENCE [LARGE SCALE GENOMIC DNA]</scope>
    <source>
        <strain evidence="1">YNDBR</strain>
        <tissue evidence="1">Leaf</tissue>
    </source>
</reference>
<dbReference type="EMBL" id="JBBNAF010000004">
    <property type="protein sequence ID" value="KAK9151054.1"/>
    <property type="molecule type" value="Genomic_DNA"/>
</dbReference>
<dbReference type="Proteomes" id="UP001420932">
    <property type="component" value="Unassembled WGS sequence"/>
</dbReference>
<dbReference type="AlphaFoldDB" id="A0AAP0KG84"/>
<proteinExistence type="predicted"/>
<comment type="caution">
    <text evidence="1">The sequence shown here is derived from an EMBL/GenBank/DDBJ whole genome shotgun (WGS) entry which is preliminary data.</text>
</comment>
<accession>A0AAP0KG84</accession>
<gene>
    <name evidence="1" type="ORF">Syun_009363</name>
</gene>
<evidence type="ECO:0000313" key="1">
    <source>
        <dbReference type="EMBL" id="KAK9151054.1"/>
    </source>
</evidence>